<reference evidence="2" key="1">
    <citation type="submission" date="2020-05" db="EMBL/GenBank/DDBJ databases">
        <title>Phylogenomic resolution of chytrid fungi.</title>
        <authorList>
            <person name="Stajich J.E."/>
            <person name="Amses K."/>
            <person name="Simmons R."/>
            <person name="Seto K."/>
            <person name="Myers J."/>
            <person name="Bonds A."/>
            <person name="Quandt C.A."/>
            <person name="Barry K."/>
            <person name="Liu P."/>
            <person name="Grigoriev I."/>
            <person name="Longcore J.E."/>
            <person name="James T.Y."/>
        </authorList>
    </citation>
    <scope>NUCLEOTIDE SEQUENCE</scope>
    <source>
        <strain evidence="2">JEL0513</strain>
    </source>
</reference>
<dbReference type="Proteomes" id="UP001211907">
    <property type="component" value="Unassembled WGS sequence"/>
</dbReference>
<protein>
    <submittedName>
        <fullName evidence="2">Uncharacterized protein</fullName>
    </submittedName>
</protein>
<keyword evidence="1" id="KW-0472">Membrane</keyword>
<feature type="transmembrane region" description="Helical" evidence="1">
    <location>
        <begin position="96"/>
        <end position="121"/>
    </location>
</feature>
<keyword evidence="1" id="KW-1133">Transmembrane helix</keyword>
<evidence type="ECO:0000313" key="3">
    <source>
        <dbReference type="Proteomes" id="UP001211907"/>
    </source>
</evidence>
<evidence type="ECO:0000256" key="1">
    <source>
        <dbReference type="SAM" id="Phobius"/>
    </source>
</evidence>
<sequence length="307" mass="33155">METLVVVLLPFAFSFYQRRRQQQAQAASTTGAQQQHALRSKWDVAAICLLVLTGLVLVALAVVGVAEPRKDDCGWCLSATTGAAAAATTFDSTADARVFAVVSVLRESVVVAACVGVASFLSPRRKEKWRAPAAFLVAAAAAAELLVFTADLNISVEVFGFKFGQNNSSFSFQQQQQQQQQSVVRATRRVAVAVLLVVIAAWDAKPTSRDQYAEQIMRIVDKQRATFQRLQAARLARATNASTQSLQHAYFASIKHSAPAPLSESSLLQNAIESIPNYQVLVNTARMLTAQIIQQATADGILSGETK</sequence>
<keyword evidence="3" id="KW-1185">Reference proteome</keyword>
<comment type="caution">
    <text evidence="2">The sequence shown here is derived from an EMBL/GenBank/DDBJ whole genome shotgun (WGS) entry which is preliminary data.</text>
</comment>
<keyword evidence="1" id="KW-0812">Transmembrane</keyword>
<dbReference type="AlphaFoldDB" id="A0AAD5XIS1"/>
<accession>A0AAD5XIS1</accession>
<proteinExistence type="predicted"/>
<gene>
    <name evidence="2" type="ORF">HK100_010633</name>
</gene>
<feature type="transmembrane region" description="Helical" evidence="1">
    <location>
        <begin position="42"/>
        <end position="66"/>
    </location>
</feature>
<organism evidence="2 3">
    <name type="scientific">Physocladia obscura</name>
    <dbReference type="NCBI Taxonomy" id="109957"/>
    <lineage>
        <taxon>Eukaryota</taxon>
        <taxon>Fungi</taxon>
        <taxon>Fungi incertae sedis</taxon>
        <taxon>Chytridiomycota</taxon>
        <taxon>Chytridiomycota incertae sedis</taxon>
        <taxon>Chytridiomycetes</taxon>
        <taxon>Chytridiales</taxon>
        <taxon>Chytriomycetaceae</taxon>
        <taxon>Physocladia</taxon>
    </lineage>
</organism>
<evidence type="ECO:0000313" key="2">
    <source>
        <dbReference type="EMBL" id="KAJ3125723.1"/>
    </source>
</evidence>
<feature type="transmembrane region" description="Helical" evidence="1">
    <location>
        <begin position="133"/>
        <end position="150"/>
    </location>
</feature>
<name>A0AAD5XIS1_9FUNG</name>
<dbReference type="EMBL" id="JADGJH010000594">
    <property type="protein sequence ID" value="KAJ3125723.1"/>
    <property type="molecule type" value="Genomic_DNA"/>
</dbReference>